<dbReference type="SUPFAM" id="SSF54001">
    <property type="entry name" value="Cysteine proteinases"/>
    <property type="match status" value="1"/>
</dbReference>
<evidence type="ECO:0000256" key="4">
    <source>
        <dbReference type="ARBA" id="ARBA00022807"/>
    </source>
</evidence>
<dbReference type="Proteomes" id="UP000240996">
    <property type="component" value="Unassembled WGS sequence"/>
</dbReference>
<dbReference type="InterPro" id="IPR038765">
    <property type="entry name" value="Papain-like_cys_pep_sf"/>
</dbReference>
<feature type="domain" description="NlpC/P60" evidence="5">
    <location>
        <begin position="21"/>
        <end position="155"/>
    </location>
</feature>
<dbReference type="InterPro" id="IPR013423">
    <property type="entry name" value="CHP02594"/>
</dbReference>
<dbReference type="Gene3D" id="3.90.1720.10">
    <property type="entry name" value="endopeptidase domain like (from Nostoc punctiforme)"/>
    <property type="match status" value="1"/>
</dbReference>
<dbReference type="InterPro" id="IPR000064">
    <property type="entry name" value="NLP_P60_dom"/>
</dbReference>
<sequence length="170" mass="18086">MTTALEPAWLCHARSLLGTHEIVGRTHNNALIAFLNTARKWNGVIWKDDEMPWCGGFVAACLVAVGVEPVRIAARAKSWASWGSKLRPERLAPGAVLVFDRPGGGHVGFYVGEDESAYHVLGGNQGNAVTVTRIAKSRLTASRWPAGVPVIGGAVKMKTIAGVPFSSNEA</sequence>
<comment type="similarity">
    <text evidence="1">Belongs to the peptidase C40 family.</text>
</comment>
<name>A0A2T4YMW9_9SPHN</name>
<evidence type="ECO:0000313" key="6">
    <source>
        <dbReference type="EMBL" id="PTM44754.1"/>
    </source>
</evidence>
<dbReference type="NCBIfam" id="TIGR02594">
    <property type="entry name" value="TIGR02594 family protein"/>
    <property type="match status" value="1"/>
</dbReference>
<keyword evidence="3" id="KW-0378">Hydrolase</keyword>
<keyword evidence="7" id="KW-1185">Reference proteome</keyword>
<evidence type="ECO:0000259" key="5">
    <source>
        <dbReference type="PROSITE" id="PS51935"/>
    </source>
</evidence>
<keyword evidence="4" id="KW-0788">Thiol protease</keyword>
<gene>
    <name evidence="6" type="ORF">C8J24_2964</name>
</gene>
<keyword evidence="2" id="KW-0645">Protease</keyword>
<dbReference type="GO" id="GO:0006508">
    <property type="term" value="P:proteolysis"/>
    <property type="evidence" value="ECO:0007669"/>
    <property type="project" value="UniProtKB-KW"/>
</dbReference>
<dbReference type="EMBL" id="PZZN01000003">
    <property type="protein sequence ID" value="PTM44754.1"/>
    <property type="molecule type" value="Genomic_DNA"/>
</dbReference>
<comment type="caution">
    <text evidence="6">The sequence shown here is derived from an EMBL/GenBank/DDBJ whole genome shotgun (WGS) entry which is preliminary data.</text>
</comment>
<protein>
    <submittedName>
        <fullName evidence="6">Uncharacterized protein (TIGR02594 family)</fullName>
    </submittedName>
</protein>
<dbReference type="GO" id="GO:0008234">
    <property type="term" value="F:cysteine-type peptidase activity"/>
    <property type="evidence" value="ECO:0007669"/>
    <property type="project" value="UniProtKB-KW"/>
</dbReference>
<accession>A0A2T4YMW9</accession>
<proteinExistence type="inferred from homology"/>
<dbReference type="AlphaFoldDB" id="A0A2T4YMW9"/>
<dbReference type="PROSITE" id="PS51935">
    <property type="entry name" value="NLPC_P60"/>
    <property type="match status" value="1"/>
</dbReference>
<evidence type="ECO:0000256" key="2">
    <source>
        <dbReference type="ARBA" id="ARBA00022670"/>
    </source>
</evidence>
<evidence type="ECO:0000256" key="1">
    <source>
        <dbReference type="ARBA" id="ARBA00007074"/>
    </source>
</evidence>
<evidence type="ECO:0000313" key="7">
    <source>
        <dbReference type="Proteomes" id="UP000240996"/>
    </source>
</evidence>
<reference evidence="6 7" key="1">
    <citation type="submission" date="2018-04" db="EMBL/GenBank/DDBJ databases">
        <title>Genomic Encyclopedia of Type Strains, Phase III (KMG-III): the genomes of soil and plant-associated and newly described type strains.</title>
        <authorList>
            <person name="Whitman W."/>
        </authorList>
    </citation>
    <scope>NUCLEOTIDE SEQUENCE [LARGE SCALE GENOMIC DNA]</scope>
    <source>
        <strain evidence="6 7">NW12</strain>
    </source>
</reference>
<organism evidence="6 7">
    <name type="scientific">Sphingomonas aerolata</name>
    <dbReference type="NCBI Taxonomy" id="185951"/>
    <lineage>
        <taxon>Bacteria</taxon>
        <taxon>Pseudomonadati</taxon>
        <taxon>Pseudomonadota</taxon>
        <taxon>Alphaproteobacteria</taxon>
        <taxon>Sphingomonadales</taxon>
        <taxon>Sphingomonadaceae</taxon>
        <taxon>Sphingomonas</taxon>
    </lineage>
</organism>
<evidence type="ECO:0000256" key="3">
    <source>
        <dbReference type="ARBA" id="ARBA00022801"/>
    </source>
</evidence>
<dbReference type="RefSeq" id="WP_107933533.1">
    <property type="nucleotide sequence ID" value="NZ_PZZN01000003.1"/>
</dbReference>